<protein>
    <recommendedName>
        <fullName evidence="3">UVR domain-containing protein</fullName>
    </recommendedName>
</protein>
<dbReference type="PANTHER" id="PTHR38394">
    <property type="entry name" value="NEUROFILAMENT LIGHT PROTEIN"/>
    <property type="match status" value="1"/>
</dbReference>
<proteinExistence type="predicted"/>
<organism evidence="4 5">
    <name type="scientific">Taxus chinensis</name>
    <name type="common">Chinese yew</name>
    <name type="synonym">Taxus wallichiana var. chinensis</name>
    <dbReference type="NCBI Taxonomy" id="29808"/>
    <lineage>
        <taxon>Eukaryota</taxon>
        <taxon>Viridiplantae</taxon>
        <taxon>Streptophyta</taxon>
        <taxon>Embryophyta</taxon>
        <taxon>Tracheophyta</taxon>
        <taxon>Spermatophyta</taxon>
        <taxon>Pinopsida</taxon>
        <taxon>Pinidae</taxon>
        <taxon>Conifers II</taxon>
        <taxon>Cupressales</taxon>
        <taxon>Taxaceae</taxon>
        <taxon>Taxus</taxon>
    </lineage>
</organism>
<dbReference type="PANTHER" id="PTHR38394:SF1">
    <property type="entry name" value="NEUROFILAMENT LIGHT PROTEIN"/>
    <property type="match status" value="1"/>
</dbReference>
<dbReference type="OMA" id="CAILLDH"/>
<feature type="coiled-coil region" evidence="1">
    <location>
        <begin position="531"/>
        <end position="558"/>
    </location>
</feature>
<feature type="compositionally biased region" description="Polar residues" evidence="2">
    <location>
        <begin position="79"/>
        <end position="90"/>
    </location>
</feature>
<gene>
    <name evidence="4" type="ORF">KI387_014588</name>
</gene>
<feature type="non-terminal residue" evidence="4">
    <location>
        <position position="1"/>
    </location>
</feature>
<dbReference type="Proteomes" id="UP000824469">
    <property type="component" value="Unassembled WGS sequence"/>
</dbReference>
<feature type="coiled-coil region" evidence="1">
    <location>
        <begin position="391"/>
        <end position="425"/>
    </location>
</feature>
<feature type="compositionally biased region" description="Basic and acidic residues" evidence="2">
    <location>
        <begin position="91"/>
        <end position="113"/>
    </location>
</feature>
<evidence type="ECO:0000313" key="4">
    <source>
        <dbReference type="EMBL" id="KAH9303005.1"/>
    </source>
</evidence>
<keyword evidence="1" id="KW-0175">Coiled coil</keyword>
<dbReference type="Pfam" id="PF02151">
    <property type="entry name" value="UVR"/>
    <property type="match status" value="1"/>
</dbReference>
<keyword evidence="5" id="KW-1185">Reference proteome</keyword>
<feature type="region of interest" description="Disordered" evidence="2">
    <location>
        <begin position="157"/>
        <end position="181"/>
    </location>
</feature>
<feature type="non-terminal residue" evidence="4">
    <location>
        <position position="560"/>
    </location>
</feature>
<feature type="compositionally biased region" description="Polar residues" evidence="2">
    <location>
        <begin position="51"/>
        <end position="66"/>
    </location>
</feature>
<feature type="compositionally biased region" description="Basic residues" evidence="2">
    <location>
        <begin position="12"/>
        <end position="21"/>
    </location>
</feature>
<reference evidence="4 5" key="1">
    <citation type="journal article" date="2021" name="Nat. Plants">
        <title>The Taxus genome provides insights into paclitaxel biosynthesis.</title>
        <authorList>
            <person name="Xiong X."/>
            <person name="Gou J."/>
            <person name="Liao Q."/>
            <person name="Li Y."/>
            <person name="Zhou Q."/>
            <person name="Bi G."/>
            <person name="Li C."/>
            <person name="Du R."/>
            <person name="Wang X."/>
            <person name="Sun T."/>
            <person name="Guo L."/>
            <person name="Liang H."/>
            <person name="Lu P."/>
            <person name="Wu Y."/>
            <person name="Zhang Z."/>
            <person name="Ro D.K."/>
            <person name="Shang Y."/>
            <person name="Huang S."/>
            <person name="Yan J."/>
        </authorList>
    </citation>
    <scope>NUCLEOTIDE SEQUENCE [LARGE SCALE GENOMIC DNA]</scope>
    <source>
        <strain evidence="4">Ta-2019</strain>
    </source>
</reference>
<feature type="region of interest" description="Disordered" evidence="2">
    <location>
        <begin position="1"/>
        <end position="123"/>
    </location>
</feature>
<dbReference type="InterPro" id="IPR001943">
    <property type="entry name" value="UVR_dom"/>
</dbReference>
<dbReference type="AlphaFoldDB" id="A0AA38CME5"/>
<evidence type="ECO:0000259" key="3">
    <source>
        <dbReference type="Pfam" id="PF02151"/>
    </source>
</evidence>
<feature type="domain" description="UVR" evidence="3">
    <location>
        <begin position="252"/>
        <end position="280"/>
    </location>
</feature>
<accession>A0AA38CME5</accession>
<sequence>NARSVEVSGTRHTSRRKKRSFKIGYGRDDYVADDGLQNDVNNGNNDHDYVENNNVSSAEAHLSSQGHADVGPGGLQGQFLPTQIEESSSDITDRAELSIHEKRLDSVESEKVTDQSPSPEEMGRLIHVQEGEEVLDEENREEDVKQSEIVVAITDHSDATSQDEDSVQIDKQSSQDAGCDVTGQAEDVSTNVEAKHESAVHFLIEKKLDDVKGQISSKLKELHERAASISLSRKVAAQKRRQADEEVTVASNRHKELEKELEEACEREDFERAESLSESLLDVEKSKQAAIEAFRSAETDCDSMALKMQEILESQVQIEEEGIQLLECLQKDAENFAAAVIEEAENTSAKEMEKWLVQKEALELQKIEVDLELKIIEDADEKLKESIDDSVRDDIEEKKELSKKRETLMQELQDLLALVKAKEEEMFENDSKIQDVEKRILGMASKFEDECTVMKAKSEKLLSIQDHLESNSEVLCMKKMELDKSLASAETKRVNLIKLAGDAGEEAKVLQELVALRKSIALSFMQSREKKVRLAKKEQQISKEVEDLRQQVAAARTSLQ</sequence>
<name>A0AA38CME5_TAXCH</name>
<evidence type="ECO:0000256" key="2">
    <source>
        <dbReference type="SAM" id="MobiDB-lite"/>
    </source>
</evidence>
<dbReference type="EMBL" id="JAHRHJ020000009">
    <property type="protein sequence ID" value="KAH9303005.1"/>
    <property type="molecule type" value="Genomic_DNA"/>
</dbReference>
<evidence type="ECO:0000256" key="1">
    <source>
        <dbReference type="SAM" id="Coils"/>
    </source>
</evidence>
<evidence type="ECO:0000313" key="5">
    <source>
        <dbReference type="Proteomes" id="UP000824469"/>
    </source>
</evidence>
<comment type="caution">
    <text evidence="4">The sequence shown here is derived from an EMBL/GenBank/DDBJ whole genome shotgun (WGS) entry which is preliminary data.</text>
</comment>
<feature type="coiled-coil region" evidence="1">
    <location>
        <begin position="240"/>
        <end position="274"/>
    </location>
</feature>